<protein>
    <recommendedName>
        <fullName evidence="1">Integrase catalytic domain-containing protein</fullName>
    </recommendedName>
</protein>
<proteinExistence type="predicted"/>
<dbReference type="Gene3D" id="3.30.420.10">
    <property type="entry name" value="Ribonuclease H-like superfamily/Ribonuclease H"/>
    <property type="match status" value="1"/>
</dbReference>
<feature type="domain" description="Integrase catalytic" evidence="1">
    <location>
        <begin position="332"/>
        <end position="452"/>
    </location>
</feature>
<dbReference type="EMBL" id="JBHTCA010000029">
    <property type="protein sequence ID" value="MFC7411333.1"/>
    <property type="molecule type" value="Genomic_DNA"/>
</dbReference>
<dbReference type="InterPro" id="IPR036397">
    <property type="entry name" value="RNaseH_sf"/>
</dbReference>
<keyword evidence="3" id="KW-1185">Reference proteome</keyword>
<gene>
    <name evidence="2" type="ORF">ACFQPB_20925</name>
</gene>
<sequence length="658" mass="74277">MTVTPEILHPSVRLSLGDWPQVDAKALPEADRAVFQLRSGAVEAYAQGRALTDIETTLGVHRGTVLRMVSRGQKPHHDGRLWGFRALVPRARVEPYRRVAAPQVLTHTKAGNAGAFDQLLQRYPRLYQQLRNELTERRVTLRPSGDGSRLYNVKGAIARFHATCRALGLGATDYPFNQKDRAVRSVGRLLLAWLEDDCSLALRASGARFKPSSALRHTERAALRAYDTVEFDAHKLDLRLKVLLERDPLGGEHVVEMERIWLLAIIDVATRCVLGWHLSLSRECNRFDAIETMKRALLPMHRPELTLPGLQLLPTGGFVTQTFEQTTYACWRQIRLDNARAHLATTSLDVVCETLGCTADFGPAYQPDDRPFVERFFGTMTTTLARRLPGGIDPANLKLAVKRLRDPKDSLQLLVTAQELEELLAMTIWNYHGTPHAGLGGLTPLEAMHQQLAGIRTEPISLRRLHPILRKHPQLLHDPVLCRVRGNLARGERAHISYLHVRYTSDQLTRRPSLLGEHLRVHVDPTDLRTVLATTADGEILDPLLASGAWRTERHSQWLRQAFYKAKRQRELNFAMGEDPIEAFLHLRKREATKRKRAANDVARVQHERVRQIKNTRTHDPVSDSTSIGNSLPEVLAAQLPIGPVKPRKLRIEPGQVY</sequence>
<comment type="caution">
    <text evidence="2">The sequence shown here is derived from an EMBL/GenBank/DDBJ whole genome shotgun (WGS) entry which is preliminary data.</text>
</comment>
<reference evidence="3" key="1">
    <citation type="journal article" date="2019" name="Int. J. Syst. Evol. Microbiol.">
        <title>The Global Catalogue of Microorganisms (GCM) 10K type strain sequencing project: providing services to taxonomists for standard genome sequencing and annotation.</title>
        <authorList>
            <consortium name="The Broad Institute Genomics Platform"/>
            <consortium name="The Broad Institute Genome Sequencing Center for Infectious Disease"/>
            <person name="Wu L."/>
            <person name="Ma J."/>
        </authorList>
    </citation>
    <scope>NUCLEOTIDE SEQUENCE [LARGE SCALE GENOMIC DNA]</scope>
    <source>
        <strain evidence="3">CGMCC 1.12371</strain>
    </source>
</reference>
<evidence type="ECO:0000313" key="3">
    <source>
        <dbReference type="Proteomes" id="UP001596501"/>
    </source>
</evidence>
<evidence type="ECO:0000313" key="2">
    <source>
        <dbReference type="EMBL" id="MFC7411333.1"/>
    </source>
</evidence>
<organism evidence="2 3">
    <name type="scientific">Hydrogenophaga atypica</name>
    <dbReference type="NCBI Taxonomy" id="249409"/>
    <lineage>
        <taxon>Bacteria</taxon>
        <taxon>Pseudomonadati</taxon>
        <taxon>Pseudomonadota</taxon>
        <taxon>Betaproteobacteria</taxon>
        <taxon>Burkholderiales</taxon>
        <taxon>Comamonadaceae</taxon>
        <taxon>Hydrogenophaga</taxon>
    </lineage>
</organism>
<evidence type="ECO:0000259" key="1">
    <source>
        <dbReference type="PROSITE" id="PS50994"/>
    </source>
</evidence>
<dbReference type="InterPro" id="IPR012337">
    <property type="entry name" value="RNaseH-like_sf"/>
</dbReference>
<name>A0ABW2QQ96_9BURK</name>
<dbReference type="SUPFAM" id="SSF53098">
    <property type="entry name" value="Ribonuclease H-like"/>
    <property type="match status" value="1"/>
</dbReference>
<dbReference type="PROSITE" id="PS50994">
    <property type="entry name" value="INTEGRASE"/>
    <property type="match status" value="1"/>
</dbReference>
<dbReference type="Proteomes" id="UP001596501">
    <property type="component" value="Unassembled WGS sequence"/>
</dbReference>
<accession>A0ABW2QQ96</accession>
<dbReference type="InterPro" id="IPR001584">
    <property type="entry name" value="Integrase_cat-core"/>
</dbReference>